<protein>
    <submittedName>
        <fullName evidence="1">Uncharacterized protein</fullName>
    </submittedName>
</protein>
<feature type="non-terminal residue" evidence="1">
    <location>
        <position position="1"/>
    </location>
</feature>
<name>A0A820IIG0_9BILA</name>
<dbReference type="EMBL" id="CAJOBB010014928">
    <property type="protein sequence ID" value="CAF4310675.1"/>
    <property type="molecule type" value="Genomic_DNA"/>
</dbReference>
<evidence type="ECO:0000313" key="2">
    <source>
        <dbReference type="Proteomes" id="UP000663868"/>
    </source>
</evidence>
<comment type="caution">
    <text evidence="1">The sequence shown here is derived from an EMBL/GenBank/DDBJ whole genome shotgun (WGS) entry which is preliminary data.</text>
</comment>
<evidence type="ECO:0000313" key="1">
    <source>
        <dbReference type="EMBL" id="CAF4310675.1"/>
    </source>
</evidence>
<accession>A0A820IIG0</accession>
<reference evidence="1" key="1">
    <citation type="submission" date="2021-02" db="EMBL/GenBank/DDBJ databases">
        <authorList>
            <person name="Nowell W R."/>
        </authorList>
    </citation>
    <scope>NUCLEOTIDE SEQUENCE</scope>
</reference>
<proteinExistence type="predicted"/>
<sequence length="218" mass="24538">MDELITNINGTISTTKKDKDLLLTDRDGKAAATNQSLQKNINSFLIQLYSDEVGITNRVESRKTNSLHCRVYFGAMSNDLNELQQKGLTVSTFTESLYFAFVLIASDNLAAHHLAGFQKNFNNGHFCRMCYVSYEYKSIPLTNISFLLRTEISHEIHLKQVLQSNISICGINDTSDLSNLIAFHPVKSLPFDVMHDYSEGVCMITVNSILKAFSARRL</sequence>
<dbReference type="Proteomes" id="UP000663868">
    <property type="component" value="Unassembled WGS sequence"/>
</dbReference>
<organism evidence="1 2">
    <name type="scientific">Adineta steineri</name>
    <dbReference type="NCBI Taxonomy" id="433720"/>
    <lineage>
        <taxon>Eukaryota</taxon>
        <taxon>Metazoa</taxon>
        <taxon>Spiralia</taxon>
        <taxon>Gnathifera</taxon>
        <taxon>Rotifera</taxon>
        <taxon>Eurotatoria</taxon>
        <taxon>Bdelloidea</taxon>
        <taxon>Adinetida</taxon>
        <taxon>Adinetidae</taxon>
        <taxon>Adineta</taxon>
    </lineage>
</organism>
<dbReference type="AlphaFoldDB" id="A0A820IIG0"/>
<gene>
    <name evidence="1" type="ORF">KXQ929_LOCUS46058</name>
</gene>